<dbReference type="InterPro" id="IPR001261">
    <property type="entry name" value="ArgE/DapE_CS"/>
</dbReference>
<sequence length="360" mass="39300">MSKISITYDPKTQEAIDLLSGMIEIQSFSKEEDEVANFVASFFKEKGLSPKRSGNNLWLKSKHWDQNKPTILFNSHIDTVKPASSYTLDPFKSQVMEGKLYGLGSNDAGGPLVCLIQAFLHYQDQEDLPYNLVMAATAEEEISGANGVASILSELGRIDLGIVGEPTLMDMAVAEKGLVVLDCEAKGVSGHAAREEGENAIYKALKEIEKLNNFQFEKESAYLGPIKKTVTLINAGTQHNVVPDSCKFVVDVRTTDAYTNAETVQIIDDLMDASVTPRSIRLNSSGLSQDHPIVKRGEVLGMKKYGSPTLSDQALMPFDTIKIGPGDSARSHTADEYIGIDEIEAGIKGYIDLLDGLYIN</sequence>
<dbReference type="GO" id="GO:0008777">
    <property type="term" value="F:acetylornithine deacetylase activity"/>
    <property type="evidence" value="ECO:0007669"/>
    <property type="project" value="TreeGrafter"/>
</dbReference>
<keyword evidence="4" id="KW-0862">Zinc</keyword>
<evidence type="ECO:0000256" key="3">
    <source>
        <dbReference type="ARBA" id="ARBA00022801"/>
    </source>
</evidence>
<evidence type="ECO:0000256" key="1">
    <source>
        <dbReference type="ARBA" id="ARBA00001947"/>
    </source>
</evidence>
<evidence type="ECO:0000313" key="7">
    <source>
        <dbReference type="EMBL" id="SMD32004.1"/>
    </source>
</evidence>
<dbReference type="InterPro" id="IPR050072">
    <property type="entry name" value="Peptidase_M20A"/>
</dbReference>
<dbReference type="SUPFAM" id="SSF53187">
    <property type="entry name" value="Zn-dependent exopeptidases"/>
    <property type="match status" value="1"/>
</dbReference>
<feature type="domain" description="Peptidase M20 dimerisation" evidence="6">
    <location>
        <begin position="173"/>
        <end position="272"/>
    </location>
</feature>
<dbReference type="EMBL" id="FWYF01000001">
    <property type="protein sequence ID" value="SMD32004.1"/>
    <property type="molecule type" value="Genomic_DNA"/>
</dbReference>
<dbReference type="AlphaFoldDB" id="A0A1W2G644"/>
<evidence type="ECO:0000256" key="5">
    <source>
        <dbReference type="ARBA" id="ARBA00023285"/>
    </source>
</evidence>
<accession>A0A1W2G644</accession>
<comment type="cofactor">
    <cofactor evidence="1">
        <name>Zn(2+)</name>
        <dbReference type="ChEBI" id="CHEBI:29105"/>
    </cofactor>
</comment>
<dbReference type="InterPro" id="IPR036264">
    <property type="entry name" value="Bact_exopeptidase_dim_dom"/>
</dbReference>
<keyword evidence="8" id="KW-1185">Reference proteome</keyword>
<evidence type="ECO:0000256" key="2">
    <source>
        <dbReference type="ARBA" id="ARBA00022723"/>
    </source>
</evidence>
<dbReference type="Pfam" id="PF01546">
    <property type="entry name" value="Peptidase_M20"/>
    <property type="match status" value="1"/>
</dbReference>
<keyword evidence="2" id="KW-0479">Metal-binding</keyword>
<protein>
    <submittedName>
        <fullName evidence="7">Acetylornithine deacetylase</fullName>
    </submittedName>
</protein>
<proteinExistence type="predicted"/>
<dbReference type="Pfam" id="PF07687">
    <property type="entry name" value="M20_dimer"/>
    <property type="match status" value="1"/>
</dbReference>
<dbReference type="PROSITE" id="PS00758">
    <property type="entry name" value="ARGE_DAPE_CPG2_1"/>
    <property type="match status" value="1"/>
</dbReference>
<dbReference type="GO" id="GO:0006526">
    <property type="term" value="P:L-arginine biosynthetic process"/>
    <property type="evidence" value="ECO:0007669"/>
    <property type="project" value="TreeGrafter"/>
</dbReference>
<dbReference type="InterPro" id="IPR011650">
    <property type="entry name" value="Peptidase_M20_dimer"/>
</dbReference>
<dbReference type="SUPFAM" id="SSF55031">
    <property type="entry name" value="Bacterial exopeptidase dimerisation domain"/>
    <property type="match status" value="1"/>
</dbReference>
<evidence type="ECO:0000313" key="8">
    <source>
        <dbReference type="Proteomes" id="UP000192472"/>
    </source>
</evidence>
<dbReference type="InterPro" id="IPR002933">
    <property type="entry name" value="Peptidase_M20"/>
</dbReference>
<evidence type="ECO:0000259" key="6">
    <source>
        <dbReference type="Pfam" id="PF07687"/>
    </source>
</evidence>
<keyword evidence="3" id="KW-0378">Hydrolase</keyword>
<keyword evidence="5" id="KW-0170">Cobalt</keyword>
<organism evidence="7 8">
    <name type="scientific">Reichenbachiella faecimaris</name>
    <dbReference type="NCBI Taxonomy" id="692418"/>
    <lineage>
        <taxon>Bacteria</taxon>
        <taxon>Pseudomonadati</taxon>
        <taxon>Bacteroidota</taxon>
        <taxon>Cytophagia</taxon>
        <taxon>Cytophagales</taxon>
        <taxon>Reichenbachiellaceae</taxon>
        <taxon>Reichenbachiella</taxon>
    </lineage>
</organism>
<gene>
    <name evidence="7" type="ORF">SAMN04488029_0342</name>
</gene>
<dbReference type="STRING" id="692418.SAMN04488029_0342"/>
<dbReference type="RefSeq" id="WP_084370689.1">
    <property type="nucleotide sequence ID" value="NZ_FWYF01000001.1"/>
</dbReference>
<dbReference type="Proteomes" id="UP000192472">
    <property type="component" value="Unassembled WGS sequence"/>
</dbReference>
<dbReference type="PANTHER" id="PTHR43808">
    <property type="entry name" value="ACETYLORNITHINE DEACETYLASE"/>
    <property type="match status" value="1"/>
</dbReference>
<dbReference type="Gene3D" id="3.40.630.10">
    <property type="entry name" value="Zn peptidases"/>
    <property type="match status" value="1"/>
</dbReference>
<name>A0A1W2G644_REIFA</name>
<dbReference type="GO" id="GO:0046872">
    <property type="term" value="F:metal ion binding"/>
    <property type="evidence" value="ECO:0007669"/>
    <property type="project" value="UniProtKB-KW"/>
</dbReference>
<reference evidence="7 8" key="1">
    <citation type="submission" date="2017-04" db="EMBL/GenBank/DDBJ databases">
        <authorList>
            <person name="Afonso C.L."/>
            <person name="Miller P.J."/>
            <person name="Scott M.A."/>
            <person name="Spackman E."/>
            <person name="Goraichik I."/>
            <person name="Dimitrov K.M."/>
            <person name="Suarez D.L."/>
            <person name="Swayne D.E."/>
        </authorList>
    </citation>
    <scope>NUCLEOTIDE SEQUENCE [LARGE SCALE GENOMIC DNA]</scope>
    <source>
        <strain evidence="7 8">DSM 26133</strain>
    </source>
</reference>
<dbReference type="OrthoDB" id="9792335at2"/>
<dbReference type="CDD" id="cd05651">
    <property type="entry name" value="M20_ArgE_DapE-like"/>
    <property type="match status" value="1"/>
</dbReference>
<dbReference type="Gene3D" id="3.30.70.360">
    <property type="match status" value="1"/>
</dbReference>
<dbReference type="PANTHER" id="PTHR43808:SF31">
    <property type="entry name" value="N-ACETYL-L-CITRULLINE DEACETYLASE"/>
    <property type="match status" value="1"/>
</dbReference>
<evidence type="ECO:0000256" key="4">
    <source>
        <dbReference type="ARBA" id="ARBA00022833"/>
    </source>
</evidence>